<dbReference type="PANTHER" id="PTHR46913:SF19">
    <property type="entry name" value="RING-TYPE E3 UBIQUITIN TRANSFERASE"/>
    <property type="match status" value="1"/>
</dbReference>
<dbReference type="EMBL" id="JAINDJ010000004">
    <property type="protein sequence ID" value="KAG9450737.1"/>
    <property type="molecule type" value="Genomic_DNA"/>
</dbReference>
<dbReference type="GO" id="GO:0008270">
    <property type="term" value="F:zinc ion binding"/>
    <property type="evidence" value="ECO:0007669"/>
    <property type="project" value="UniProtKB-KW"/>
</dbReference>
<dbReference type="EC" id="2.3.2.27" evidence="4"/>
<keyword evidence="11 15" id="KW-1133">Transmembrane helix</keyword>
<keyword evidence="12 15" id="KW-0472">Membrane</keyword>
<evidence type="ECO:0000256" key="7">
    <source>
        <dbReference type="ARBA" id="ARBA00022723"/>
    </source>
</evidence>
<keyword evidence="5" id="KW-0808">Transferase</keyword>
<evidence type="ECO:0000256" key="12">
    <source>
        <dbReference type="ARBA" id="ARBA00023136"/>
    </source>
</evidence>
<evidence type="ECO:0000313" key="18">
    <source>
        <dbReference type="Proteomes" id="UP000825729"/>
    </source>
</evidence>
<gene>
    <name evidence="17" type="ORF">H6P81_010702</name>
</gene>
<evidence type="ECO:0000256" key="15">
    <source>
        <dbReference type="SAM" id="Phobius"/>
    </source>
</evidence>
<dbReference type="PANTHER" id="PTHR46913">
    <property type="entry name" value="RING-H2 FINGER PROTEIN ATL16"/>
    <property type="match status" value="1"/>
</dbReference>
<comment type="subcellular location">
    <subcellularLocation>
        <location evidence="2">Membrane</location>
        <topology evidence="2">Single-pass membrane protein</topology>
    </subcellularLocation>
</comment>
<dbReference type="SUPFAM" id="SSF57850">
    <property type="entry name" value="RING/U-box"/>
    <property type="match status" value="1"/>
</dbReference>
<reference evidence="17 18" key="1">
    <citation type="submission" date="2021-07" db="EMBL/GenBank/DDBJ databases">
        <title>The Aristolochia fimbriata genome: insights into angiosperm evolution, floral development and chemical biosynthesis.</title>
        <authorList>
            <person name="Jiao Y."/>
        </authorList>
    </citation>
    <scope>NUCLEOTIDE SEQUENCE [LARGE SCALE GENOMIC DNA]</scope>
    <source>
        <strain evidence="17">IBCAS-2021</strain>
        <tissue evidence="17">Leaf</tissue>
    </source>
</reference>
<dbReference type="PROSITE" id="PS50089">
    <property type="entry name" value="ZF_RING_2"/>
    <property type="match status" value="1"/>
</dbReference>
<dbReference type="GO" id="GO:0016020">
    <property type="term" value="C:membrane"/>
    <property type="evidence" value="ECO:0007669"/>
    <property type="project" value="UniProtKB-SubCell"/>
</dbReference>
<feature type="domain" description="RING-type" evidence="16">
    <location>
        <begin position="146"/>
        <end position="188"/>
    </location>
</feature>
<feature type="compositionally biased region" description="Low complexity" evidence="14">
    <location>
        <begin position="199"/>
        <end position="211"/>
    </location>
</feature>
<evidence type="ECO:0000256" key="13">
    <source>
        <dbReference type="PROSITE-ProRule" id="PRU00175"/>
    </source>
</evidence>
<feature type="transmembrane region" description="Helical" evidence="15">
    <location>
        <begin position="56"/>
        <end position="78"/>
    </location>
</feature>
<dbReference type="AlphaFoldDB" id="A0AAV7ESV5"/>
<evidence type="ECO:0000256" key="6">
    <source>
        <dbReference type="ARBA" id="ARBA00022692"/>
    </source>
</evidence>
<feature type="region of interest" description="Disordered" evidence="14">
    <location>
        <begin position="314"/>
        <end position="339"/>
    </location>
</feature>
<dbReference type="Pfam" id="PF13639">
    <property type="entry name" value="zf-RING_2"/>
    <property type="match status" value="1"/>
</dbReference>
<evidence type="ECO:0000256" key="3">
    <source>
        <dbReference type="ARBA" id="ARBA00004906"/>
    </source>
</evidence>
<keyword evidence="9" id="KW-0833">Ubl conjugation pathway</keyword>
<evidence type="ECO:0000256" key="10">
    <source>
        <dbReference type="ARBA" id="ARBA00022833"/>
    </source>
</evidence>
<comment type="pathway">
    <text evidence="3">Protein modification; protein ubiquitination.</text>
</comment>
<protein>
    <recommendedName>
        <fullName evidence="4">RING-type E3 ubiquitin transferase</fullName>
        <ecNumber evidence="4">2.3.2.27</ecNumber>
    </recommendedName>
</protein>
<dbReference type="CDD" id="cd16461">
    <property type="entry name" value="RING-H2_EL5-like"/>
    <property type="match status" value="1"/>
</dbReference>
<evidence type="ECO:0000256" key="14">
    <source>
        <dbReference type="SAM" id="MobiDB-lite"/>
    </source>
</evidence>
<evidence type="ECO:0000256" key="2">
    <source>
        <dbReference type="ARBA" id="ARBA00004167"/>
    </source>
</evidence>
<dbReference type="SMART" id="SM00184">
    <property type="entry name" value="RING"/>
    <property type="match status" value="1"/>
</dbReference>
<feature type="compositionally biased region" description="Basic and acidic residues" evidence="14">
    <location>
        <begin position="314"/>
        <end position="329"/>
    </location>
</feature>
<keyword evidence="18" id="KW-1185">Reference proteome</keyword>
<dbReference type="Gene3D" id="3.30.40.10">
    <property type="entry name" value="Zinc/RING finger domain, C3HC4 (zinc finger)"/>
    <property type="match status" value="1"/>
</dbReference>
<dbReference type="InterPro" id="IPR013083">
    <property type="entry name" value="Znf_RING/FYVE/PHD"/>
</dbReference>
<dbReference type="GO" id="GO:0061630">
    <property type="term" value="F:ubiquitin protein ligase activity"/>
    <property type="evidence" value="ECO:0007669"/>
    <property type="project" value="UniProtKB-EC"/>
</dbReference>
<evidence type="ECO:0000256" key="5">
    <source>
        <dbReference type="ARBA" id="ARBA00022679"/>
    </source>
</evidence>
<sequence length="419" mass="45655">MDLLRRVLHPDLDGPKDCLKDCYPDCPPGCVALPPPIVVSFQDPPPPPSSHTLSPVLIILIAVLSSAFLLVSYYAIIVKFCANWRRRRRVPATQNNPPTDDEFDEAATPVNYIWYVSTVGLEESVINSIAVCKYKKGDGLIEGTECSVCLNEFREDEDLRLLPKCSHAFHVPCIDTWLKSHVNCPLCRASVVSKLQEGSSAIDPNSSSAGSSSGGGVDISDGNASSSETDEENHEVEVQRGDGRLGSEFVPELVVPFPRVDFGIRVYSDLGQNRGYTVEEMNKDLQPVRRSFSMDSSAAALIRLSLRNLPAAETEEKRVNLGESSEAKRNGPTRKGGHSRALIKVMSHGCKGYSSLFKGPVAMKRSFSSGGSPSRHPSIMDVLAASKSLDEVLQIVIFPLNAENDGSLEAVSRQQEVLK</sequence>
<comment type="caution">
    <text evidence="17">The sequence shown here is derived from an EMBL/GenBank/DDBJ whole genome shotgun (WGS) entry which is preliminary data.</text>
</comment>
<evidence type="ECO:0000259" key="16">
    <source>
        <dbReference type="PROSITE" id="PS50089"/>
    </source>
</evidence>
<keyword evidence="7" id="KW-0479">Metal-binding</keyword>
<dbReference type="InterPro" id="IPR001841">
    <property type="entry name" value="Znf_RING"/>
</dbReference>
<name>A0AAV7ESV5_ARIFI</name>
<organism evidence="17 18">
    <name type="scientific">Aristolochia fimbriata</name>
    <name type="common">White veined hardy Dutchman's pipe vine</name>
    <dbReference type="NCBI Taxonomy" id="158543"/>
    <lineage>
        <taxon>Eukaryota</taxon>
        <taxon>Viridiplantae</taxon>
        <taxon>Streptophyta</taxon>
        <taxon>Embryophyta</taxon>
        <taxon>Tracheophyta</taxon>
        <taxon>Spermatophyta</taxon>
        <taxon>Magnoliopsida</taxon>
        <taxon>Magnoliidae</taxon>
        <taxon>Piperales</taxon>
        <taxon>Aristolochiaceae</taxon>
        <taxon>Aristolochia</taxon>
    </lineage>
</organism>
<keyword evidence="8 13" id="KW-0863">Zinc-finger</keyword>
<dbReference type="InterPro" id="IPR044600">
    <property type="entry name" value="ATL1/ATL16-like"/>
</dbReference>
<accession>A0AAV7ESV5</accession>
<keyword evidence="10" id="KW-0862">Zinc</keyword>
<evidence type="ECO:0000256" key="9">
    <source>
        <dbReference type="ARBA" id="ARBA00022786"/>
    </source>
</evidence>
<proteinExistence type="predicted"/>
<evidence type="ECO:0000256" key="8">
    <source>
        <dbReference type="ARBA" id="ARBA00022771"/>
    </source>
</evidence>
<evidence type="ECO:0000256" key="4">
    <source>
        <dbReference type="ARBA" id="ARBA00012483"/>
    </source>
</evidence>
<dbReference type="GO" id="GO:0016567">
    <property type="term" value="P:protein ubiquitination"/>
    <property type="evidence" value="ECO:0007669"/>
    <property type="project" value="InterPro"/>
</dbReference>
<evidence type="ECO:0000256" key="11">
    <source>
        <dbReference type="ARBA" id="ARBA00022989"/>
    </source>
</evidence>
<feature type="region of interest" description="Disordered" evidence="14">
    <location>
        <begin position="199"/>
        <end position="242"/>
    </location>
</feature>
<evidence type="ECO:0000256" key="1">
    <source>
        <dbReference type="ARBA" id="ARBA00000900"/>
    </source>
</evidence>
<dbReference type="Proteomes" id="UP000825729">
    <property type="component" value="Unassembled WGS sequence"/>
</dbReference>
<evidence type="ECO:0000313" key="17">
    <source>
        <dbReference type="EMBL" id="KAG9450737.1"/>
    </source>
</evidence>
<keyword evidence="6 15" id="KW-0812">Transmembrane</keyword>
<comment type="catalytic activity">
    <reaction evidence="1">
        <text>S-ubiquitinyl-[E2 ubiquitin-conjugating enzyme]-L-cysteine + [acceptor protein]-L-lysine = [E2 ubiquitin-conjugating enzyme]-L-cysteine + N(6)-ubiquitinyl-[acceptor protein]-L-lysine.</text>
        <dbReference type="EC" id="2.3.2.27"/>
    </reaction>
</comment>
<dbReference type="FunFam" id="3.30.40.10:FF:000233">
    <property type="entry name" value="RING-H2 finger protein ATL54"/>
    <property type="match status" value="1"/>
</dbReference>